<proteinExistence type="predicted"/>
<accession>A0A075ULM6</accession>
<organism evidence="2 3">
    <name type="scientific">Amycolatopsis japonica</name>
    <dbReference type="NCBI Taxonomy" id="208439"/>
    <lineage>
        <taxon>Bacteria</taxon>
        <taxon>Bacillati</taxon>
        <taxon>Actinomycetota</taxon>
        <taxon>Actinomycetes</taxon>
        <taxon>Pseudonocardiales</taxon>
        <taxon>Pseudonocardiaceae</taxon>
        <taxon>Amycolatopsis</taxon>
        <taxon>Amycolatopsis japonica group</taxon>
    </lineage>
</organism>
<evidence type="ECO:0000313" key="2">
    <source>
        <dbReference type="EMBL" id="AIG73316.1"/>
    </source>
</evidence>
<dbReference type="Proteomes" id="UP000028492">
    <property type="component" value="Chromosome"/>
</dbReference>
<keyword evidence="3" id="KW-1185">Reference proteome</keyword>
<dbReference type="InterPro" id="IPR050834">
    <property type="entry name" value="Glycosyltransf_2"/>
</dbReference>
<dbReference type="CDD" id="cd00761">
    <property type="entry name" value="Glyco_tranf_GTA_type"/>
    <property type="match status" value="1"/>
</dbReference>
<dbReference type="PANTHER" id="PTHR43685:SF3">
    <property type="entry name" value="SLR2126 PROTEIN"/>
    <property type="match status" value="1"/>
</dbReference>
<dbReference type="KEGG" id="aja:AJAP_01930"/>
<dbReference type="EMBL" id="CP008953">
    <property type="protein sequence ID" value="AIG73316.1"/>
    <property type="molecule type" value="Genomic_DNA"/>
</dbReference>
<dbReference type="InterPro" id="IPR001173">
    <property type="entry name" value="Glyco_trans_2-like"/>
</dbReference>
<dbReference type="Pfam" id="PF00535">
    <property type="entry name" value="Glycos_transf_2"/>
    <property type="match status" value="1"/>
</dbReference>
<dbReference type="InterPro" id="IPR029044">
    <property type="entry name" value="Nucleotide-diphossugar_trans"/>
</dbReference>
<dbReference type="STRING" id="208439.AJAP_01930"/>
<dbReference type="SUPFAM" id="SSF53448">
    <property type="entry name" value="Nucleotide-diphospho-sugar transferases"/>
    <property type="match status" value="1"/>
</dbReference>
<evidence type="ECO:0000313" key="3">
    <source>
        <dbReference type="Proteomes" id="UP000028492"/>
    </source>
</evidence>
<dbReference type="HOGENOM" id="CLU_773025_0_0_11"/>
<gene>
    <name evidence="2" type="ORF">AJAP_01930</name>
</gene>
<reference evidence="2 3" key="1">
    <citation type="journal article" date="2014" name="J. Biotechnol.">
        <title>Complete genome sequence of the actinobacterium Amycolatopsis japonica MG417-CF17(T) (=DSM 44213T) producing (S,S)-N,N'-ethylenediaminedisuccinic acid.</title>
        <authorList>
            <person name="Stegmann E."/>
            <person name="Albersmeier A."/>
            <person name="Spohn M."/>
            <person name="Gert H."/>
            <person name="Weber T."/>
            <person name="Wohlleben W."/>
            <person name="Kalinowski J."/>
            <person name="Ruckert C."/>
        </authorList>
    </citation>
    <scope>NUCLEOTIDE SEQUENCE [LARGE SCALE GENOMIC DNA]</scope>
    <source>
        <strain evidence="3">MG417-CF17 (DSM 44213)</strain>
    </source>
</reference>
<dbReference type="eggNOG" id="COG1216">
    <property type="taxonomic scope" value="Bacteria"/>
</dbReference>
<dbReference type="GO" id="GO:0016740">
    <property type="term" value="F:transferase activity"/>
    <property type="evidence" value="ECO:0007669"/>
    <property type="project" value="UniProtKB-KW"/>
</dbReference>
<keyword evidence="2" id="KW-0808">Transferase</keyword>
<sequence>MVRRSAIPPGLGVGVTTLHQELLHRNNFHTSSTRSWEAVSGIGWHEPTPSGLPLAAVRTLSVVIPAHNVGYCLSSVLDALEGQHHRYRFEVIVVDDASTDTTAAVAAVHPIVTTVLRIPERAGAATARNLGTALARGQTVLYLDGDMVLPPHVITDFTARATDTTVLVGFRHNLPYDLHQGGRGVLADHPHLAADHRVVWRPPVGRPLLYTGITLDKRFDGRPLDDTHDFLDLGYGRRYVDWDLPRMVVTALVAVPRTAVLNVGGFDPEFGRIGWGMEDTYLGACLIASGLLVIPLRQAVGFHLDPPDADQQWQRKLASWPGTLARYWDLMRRPAPTSRSRSFTADMTDLLRSCEVLR</sequence>
<dbReference type="AlphaFoldDB" id="A0A075ULM6"/>
<dbReference type="Gene3D" id="3.90.550.10">
    <property type="entry name" value="Spore Coat Polysaccharide Biosynthesis Protein SpsA, Chain A"/>
    <property type="match status" value="1"/>
</dbReference>
<evidence type="ECO:0000259" key="1">
    <source>
        <dbReference type="Pfam" id="PF00535"/>
    </source>
</evidence>
<dbReference type="PANTHER" id="PTHR43685">
    <property type="entry name" value="GLYCOSYLTRANSFERASE"/>
    <property type="match status" value="1"/>
</dbReference>
<feature type="domain" description="Glycosyltransferase 2-like" evidence="1">
    <location>
        <begin position="61"/>
        <end position="169"/>
    </location>
</feature>
<name>A0A075ULM6_9PSEU</name>
<protein>
    <submittedName>
        <fullName evidence="2">Glycosyl transferase</fullName>
    </submittedName>
</protein>